<evidence type="ECO:0000313" key="2">
    <source>
        <dbReference type="EMBL" id="KAL0945142.1"/>
    </source>
</evidence>
<organism evidence="2 3">
    <name type="scientific">Hohenbuehelia grisea</name>
    <dbReference type="NCBI Taxonomy" id="104357"/>
    <lineage>
        <taxon>Eukaryota</taxon>
        <taxon>Fungi</taxon>
        <taxon>Dikarya</taxon>
        <taxon>Basidiomycota</taxon>
        <taxon>Agaricomycotina</taxon>
        <taxon>Agaricomycetes</taxon>
        <taxon>Agaricomycetidae</taxon>
        <taxon>Agaricales</taxon>
        <taxon>Pleurotineae</taxon>
        <taxon>Pleurotaceae</taxon>
        <taxon>Hohenbuehelia</taxon>
    </lineage>
</organism>
<name>A0ABR3IPC6_9AGAR</name>
<proteinExistence type="predicted"/>
<protein>
    <submittedName>
        <fullName evidence="2">Uncharacterized protein</fullName>
    </submittedName>
</protein>
<comment type="caution">
    <text evidence="2">The sequence shown here is derived from an EMBL/GenBank/DDBJ whole genome shotgun (WGS) entry which is preliminary data.</text>
</comment>
<accession>A0ABR3IPC6</accession>
<sequence length="144" mass="16257">MSSLEWFWGMKHGSLNLDTRYNVFPISSSLLRLYEENKWGLLLSDDIMPEDSVLVSQAGLRETPHNPNSFAPLLTDLHYQASLSQDAAFVQDTESSPMTSRVPIAKSDPVANRTNPPARLNFPKSKSQTPTIIFPSFSYDFFPF</sequence>
<dbReference type="Proteomes" id="UP001556367">
    <property type="component" value="Unassembled WGS sequence"/>
</dbReference>
<dbReference type="EMBL" id="JASNQZ010000019">
    <property type="protein sequence ID" value="KAL0945142.1"/>
    <property type="molecule type" value="Genomic_DNA"/>
</dbReference>
<gene>
    <name evidence="2" type="ORF">HGRIS_004295</name>
</gene>
<reference evidence="3" key="1">
    <citation type="submission" date="2024-06" db="EMBL/GenBank/DDBJ databases">
        <title>Multi-omics analyses provide insights into the biosynthesis of the anticancer antibiotic pleurotin in Hohenbuehelia grisea.</title>
        <authorList>
            <person name="Weaver J.A."/>
            <person name="Alberti F."/>
        </authorList>
    </citation>
    <scope>NUCLEOTIDE SEQUENCE [LARGE SCALE GENOMIC DNA]</scope>
    <source>
        <strain evidence="3">T-177</strain>
    </source>
</reference>
<evidence type="ECO:0000313" key="3">
    <source>
        <dbReference type="Proteomes" id="UP001556367"/>
    </source>
</evidence>
<feature type="region of interest" description="Disordered" evidence="1">
    <location>
        <begin position="92"/>
        <end position="125"/>
    </location>
</feature>
<keyword evidence="3" id="KW-1185">Reference proteome</keyword>
<evidence type="ECO:0000256" key="1">
    <source>
        <dbReference type="SAM" id="MobiDB-lite"/>
    </source>
</evidence>